<dbReference type="Proteomes" id="UP000242188">
    <property type="component" value="Unassembled WGS sequence"/>
</dbReference>
<dbReference type="Pfam" id="PF00620">
    <property type="entry name" value="RhoGAP"/>
    <property type="match status" value="1"/>
</dbReference>
<feature type="region of interest" description="Disordered" evidence="2">
    <location>
        <begin position="1"/>
        <end position="43"/>
    </location>
</feature>
<gene>
    <name evidence="4" type="ORF">KP79_PYT23451</name>
</gene>
<dbReference type="InterPro" id="IPR008936">
    <property type="entry name" value="Rho_GTPase_activation_prot"/>
</dbReference>
<reference evidence="4 5" key="1">
    <citation type="journal article" date="2017" name="Nat. Ecol. Evol.">
        <title>Scallop genome provides insights into evolution of bilaterian karyotype and development.</title>
        <authorList>
            <person name="Wang S."/>
            <person name="Zhang J."/>
            <person name="Jiao W."/>
            <person name="Li J."/>
            <person name="Xun X."/>
            <person name="Sun Y."/>
            <person name="Guo X."/>
            <person name="Huan P."/>
            <person name="Dong B."/>
            <person name="Zhang L."/>
            <person name="Hu X."/>
            <person name="Sun X."/>
            <person name="Wang J."/>
            <person name="Zhao C."/>
            <person name="Wang Y."/>
            <person name="Wang D."/>
            <person name="Huang X."/>
            <person name="Wang R."/>
            <person name="Lv J."/>
            <person name="Li Y."/>
            <person name="Zhang Z."/>
            <person name="Liu B."/>
            <person name="Lu W."/>
            <person name="Hui Y."/>
            <person name="Liang J."/>
            <person name="Zhou Z."/>
            <person name="Hou R."/>
            <person name="Li X."/>
            <person name="Liu Y."/>
            <person name="Li H."/>
            <person name="Ning X."/>
            <person name="Lin Y."/>
            <person name="Zhao L."/>
            <person name="Xing Q."/>
            <person name="Dou J."/>
            <person name="Li Y."/>
            <person name="Mao J."/>
            <person name="Guo H."/>
            <person name="Dou H."/>
            <person name="Li T."/>
            <person name="Mu C."/>
            <person name="Jiang W."/>
            <person name="Fu Q."/>
            <person name="Fu X."/>
            <person name="Miao Y."/>
            <person name="Liu J."/>
            <person name="Yu Q."/>
            <person name="Li R."/>
            <person name="Liao H."/>
            <person name="Li X."/>
            <person name="Kong Y."/>
            <person name="Jiang Z."/>
            <person name="Chourrout D."/>
            <person name="Li R."/>
            <person name="Bao Z."/>
        </authorList>
    </citation>
    <scope>NUCLEOTIDE SEQUENCE [LARGE SCALE GENOMIC DNA]</scope>
    <source>
        <strain evidence="4 5">PY_sf001</strain>
    </source>
</reference>
<dbReference type="PANTHER" id="PTHR14963">
    <property type="entry name" value="RHO GTPASE ACTIVATING PROTEIN 18,19-RELATED"/>
    <property type="match status" value="1"/>
</dbReference>
<dbReference type="SUPFAM" id="SSF48350">
    <property type="entry name" value="GTPase activation domain, GAP"/>
    <property type="match status" value="1"/>
</dbReference>
<dbReference type="Pfam" id="PF25442">
    <property type="entry name" value="Ubiquitin_RHG40_C"/>
    <property type="match status" value="1"/>
</dbReference>
<dbReference type="GO" id="GO:0005096">
    <property type="term" value="F:GTPase activator activity"/>
    <property type="evidence" value="ECO:0007669"/>
    <property type="project" value="UniProtKB-KW"/>
</dbReference>
<sequence length="671" mass="75809">MAVSRSSLEDYWTEFHDIESTKDPDEEEEEDELPKTPDGEQEARWLKEVGLDAVVNRIKDGHGLTDDEMEAVTATLTSSQAAVVKRRVDTLSTTMRKRQKQNKTDVRDIFPSQETVNGSFYGSPGSFHRLSGGSIGEGQTTHDHVRHGSKPKERSFMKRGGYSMSGRRTDEAVSPDQTGIEMLSVHPKGTYHRPVGSRLSGGSLPSISDHEDIMFELKPDDSTHQSRGQQRLVYHQGSQQKTGDNLPNFTLVHDKLGVTQMSDLSASDMSQIRSLALLELTSMFDNHNITYRHRKAKKRVKDHGLFGVPLQALLENDRKIDSRVTTPIIFHDIIQFIEGHCLETEGILRVPGSTGRIKQLRGELEDRFYSGAISWAEVLPHDAAALLKQFLRELPVPLLTYEYIEAFAQVESIKEKKLQLQALCLLILLLPPVHRNTLQILLRFLQKVVSKCHANKMSLANVSMIMAPNLFLVSSNHSKFKGIQEGEISMAAGTSNIVRMLIKYLDILWTVPSFLVHQMRRQNEIAQQRKGRDKSIMKFLAKKDKSELYKKPPIVHEGDFEEGVIRVHAPNLTKSSTAIRLDNRMTAGHIVDRFRNSCGALNPANGRGDNKRTLQGIYCDPDKVSFAEEHTYLYETGGNICERCLDHKTNMMALYHVNPNAEWVIKTSNHR</sequence>
<dbReference type="PROSITE" id="PS50238">
    <property type="entry name" value="RHOGAP"/>
    <property type="match status" value="1"/>
</dbReference>
<evidence type="ECO:0000256" key="1">
    <source>
        <dbReference type="ARBA" id="ARBA00022468"/>
    </source>
</evidence>
<evidence type="ECO:0000313" key="4">
    <source>
        <dbReference type="EMBL" id="OWF47308.1"/>
    </source>
</evidence>
<dbReference type="AlphaFoldDB" id="A0A210QF00"/>
<dbReference type="SMART" id="SM00324">
    <property type="entry name" value="RhoGAP"/>
    <property type="match status" value="1"/>
</dbReference>
<dbReference type="InterPro" id="IPR057323">
    <property type="entry name" value="RHG40/28/18_ubiquitin"/>
</dbReference>
<dbReference type="GO" id="GO:0030833">
    <property type="term" value="P:regulation of actin filament polymerization"/>
    <property type="evidence" value="ECO:0007669"/>
    <property type="project" value="TreeGrafter"/>
</dbReference>
<feature type="compositionally biased region" description="Basic and acidic residues" evidence="2">
    <location>
        <begin position="33"/>
        <end position="43"/>
    </location>
</feature>
<accession>A0A210QF00</accession>
<evidence type="ECO:0000256" key="2">
    <source>
        <dbReference type="SAM" id="MobiDB-lite"/>
    </source>
</evidence>
<dbReference type="EMBL" id="NEDP02003953">
    <property type="protein sequence ID" value="OWF47308.1"/>
    <property type="molecule type" value="Genomic_DNA"/>
</dbReference>
<name>A0A210QF00_MIZYE</name>
<evidence type="ECO:0000313" key="5">
    <source>
        <dbReference type="Proteomes" id="UP000242188"/>
    </source>
</evidence>
<keyword evidence="1" id="KW-0343">GTPase activation</keyword>
<organism evidence="4 5">
    <name type="scientific">Mizuhopecten yessoensis</name>
    <name type="common">Japanese scallop</name>
    <name type="synonym">Patinopecten yessoensis</name>
    <dbReference type="NCBI Taxonomy" id="6573"/>
    <lineage>
        <taxon>Eukaryota</taxon>
        <taxon>Metazoa</taxon>
        <taxon>Spiralia</taxon>
        <taxon>Lophotrochozoa</taxon>
        <taxon>Mollusca</taxon>
        <taxon>Bivalvia</taxon>
        <taxon>Autobranchia</taxon>
        <taxon>Pteriomorphia</taxon>
        <taxon>Pectinida</taxon>
        <taxon>Pectinoidea</taxon>
        <taxon>Pectinidae</taxon>
        <taxon>Mizuhopecten</taxon>
    </lineage>
</organism>
<dbReference type="GO" id="GO:0005737">
    <property type="term" value="C:cytoplasm"/>
    <property type="evidence" value="ECO:0007669"/>
    <property type="project" value="TreeGrafter"/>
</dbReference>
<feature type="compositionally biased region" description="Basic and acidic residues" evidence="2">
    <location>
        <begin position="13"/>
        <end position="23"/>
    </location>
</feature>
<dbReference type="PANTHER" id="PTHR14963:SF1">
    <property type="entry name" value="RHO GTPASE-ACTIVATING PROTEIN CONUNDRUM"/>
    <property type="match status" value="1"/>
</dbReference>
<evidence type="ECO:0000259" key="3">
    <source>
        <dbReference type="PROSITE" id="PS50238"/>
    </source>
</evidence>
<dbReference type="GO" id="GO:0007165">
    <property type="term" value="P:signal transduction"/>
    <property type="evidence" value="ECO:0007669"/>
    <property type="project" value="InterPro"/>
</dbReference>
<proteinExistence type="predicted"/>
<dbReference type="STRING" id="6573.A0A210QF00"/>
<dbReference type="GO" id="GO:0051056">
    <property type="term" value="P:regulation of small GTPase mediated signal transduction"/>
    <property type="evidence" value="ECO:0007669"/>
    <property type="project" value="TreeGrafter"/>
</dbReference>
<feature type="domain" description="Rho-GAP" evidence="3">
    <location>
        <begin position="308"/>
        <end position="509"/>
    </location>
</feature>
<feature type="region of interest" description="Disordered" evidence="2">
    <location>
        <begin position="138"/>
        <end position="175"/>
    </location>
</feature>
<dbReference type="OrthoDB" id="27680at2759"/>
<keyword evidence="5" id="KW-1185">Reference proteome</keyword>
<dbReference type="InterPro" id="IPR000198">
    <property type="entry name" value="RhoGAP_dom"/>
</dbReference>
<protein>
    <submittedName>
        <fullName evidence="4">Rho GTPase-activating protein 18</fullName>
    </submittedName>
</protein>
<dbReference type="Gene3D" id="1.10.555.10">
    <property type="entry name" value="Rho GTPase activation protein"/>
    <property type="match status" value="1"/>
</dbReference>
<comment type="caution">
    <text evidence="4">The sequence shown here is derived from an EMBL/GenBank/DDBJ whole genome shotgun (WGS) entry which is preliminary data.</text>
</comment>